<evidence type="ECO:0000259" key="8">
    <source>
        <dbReference type="PROSITE" id="PS50928"/>
    </source>
</evidence>
<evidence type="ECO:0000256" key="7">
    <source>
        <dbReference type="RuleBase" id="RU363032"/>
    </source>
</evidence>
<evidence type="ECO:0000313" key="10">
    <source>
        <dbReference type="Proteomes" id="UP000371977"/>
    </source>
</evidence>
<dbReference type="InterPro" id="IPR000515">
    <property type="entry name" value="MetI-like"/>
</dbReference>
<feature type="domain" description="ABC transmembrane type-1" evidence="8">
    <location>
        <begin position="27"/>
        <end position="221"/>
    </location>
</feature>
<dbReference type="EMBL" id="SDGZ01000015">
    <property type="protein sequence ID" value="TYC48872.1"/>
    <property type="molecule type" value="Genomic_DNA"/>
</dbReference>
<keyword evidence="5 7" id="KW-1133">Transmembrane helix</keyword>
<comment type="similarity">
    <text evidence="7">Belongs to the binding-protein-dependent transport system permease family.</text>
</comment>
<comment type="caution">
    <text evidence="9">The sequence shown here is derived from an EMBL/GenBank/DDBJ whole genome shotgun (WGS) entry which is preliminary data.</text>
</comment>
<keyword evidence="2 7" id="KW-0813">Transport</keyword>
<evidence type="ECO:0000256" key="4">
    <source>
        <dbReference type="ARBA" id="ARBA00022692"/>
    </source>
</evidence>
<dbReference type="InterPro" id="IPR035906">
    <property type="entry name" value="MetI-like_sf"/>
</dbReference>
<dbReference type="InterPro" id="IPR051322">
    <property type="entry name" value="AA_ABC_Transporter_Permease"/>
</dbReference>
<reference evidence="9 10" key="1">
    <citation type="submission" date="2019-01" db="EMBL/GenBank/DDBJ databases">
        <title>Weissella sp. nov., a novel lactic acid bacterium isolated from animal feces.</title>
        <authorList>
            <person name="Wang L.-T."/>
        </authorList>
    </citation>
    <scope>NUCLEOTIDE SEQUENCE [LARGE SCALE GENOMIC DNA]</scope>
    <source>
        <strain evidence="9 10">8H-2</strain>
    </source>
</reference>
<dbReference type="OrthoDB" id="9793490at2"/>
<dbReference type="Proteomes" id="UP000371977">
    <property type="component" value="Unassembled WGS sequence"/>
</dbReference>
<feature type="transmembrane region" description="Helical" evidence="7">
    <location>
        <begin position="75"/>
        <end position="94"/>
    </location>
</feature>
<dbReference type="Gene3D" id="1.10.3720.10">
    <property type="entry name" value="MetI-like"/>
    <property type="match status" value="1"/>
</dbReference>
<dbReference type="PANTHER" id="PTHR30450:SF1">
    <property type="entry name" value="D-METHIONINE TRANSPORT SYSTEM PERMEASE PROTEIN METI-RELATED"/>
    <property type="match status" value="1"/>
</dbReference>
<gene>
    <name evidence="9" type="ORF">ESZ50_06325</name>
</gene>
<evidence type="ECO:0000256" key="3">
    <source>
        <dbReference type="ARBA" id="ARBA00022475"/>
    </source>
</evidence>
<dbReference type="GO" id="GO:0005886">
    <property type="term" value="C:plasma membrane"/>
    <property type="evidence" value="ECO:0007669"/>
    <property type="project" value="UniProtKB-SubCell"/>
</dbReference>
<proteinExistence type="inferred from homology"/>
<feature type="transmembrane region" description="Helical" evidence="7">
    <location>
        <begin position="31"/>
        <end position="54"/>
    </location>
</feature>
<protein>
    <submittedName>
        <fullName evidence="9">ABC transporter permease</fullName>
    </submittedName>
</protein>
<dbReference type="PANTHER" id="PTHR30450">
    <property type="entry name" value="ABC TRANSPORTER PERMEASE"/>
    <property type="match status" value="1"/>
</dbReference>
<dbReference type="Pfam" id="PF00528">
    <property type="entry name" value="BPD_transp_1"/>
    <property type="match status" value="1"/>
</dbReference>
<keyword evidence="6 7" id="KW-0472">Membrane</keyword>
<dbReference type="SUPFAM" id="SSF161098">
    <property type="entry name" value="MetI-like"/>
    <property type="match status" value="1"/>
</dbReference>
<keyword evidence="10" id="KW-1185">Reference proteome</keyword>
<evidence type="ECO:0000256" key="5">
    <source>
        <dbReference type="ARBA" id="ARBA00022989"/>
    </source>
</evidence>
<feature type="transmembrane region" description="Helical" evidence="7">
    <location>
        <begin position="100"/>
        <end position="119"/>
    </location>
</feature>
<dbReference type="RefSeq" id="WP_148622741.1">
    <property type="nucleotide sequence ID" value="NZ_SDGZ01000015.1"/>
</dbReference>
<sequence>MGNFIQTYLPNVYALGWTGDLSWGQAIWETLYMTFASGILGGILGLIFGFGLVLSADNGIKPNRTVYQIFDKVVSIGRAIPFIIMLAIVAPLTQLLTGTIIGPTAALVPLTLGVFAFFARQVQVALLSVDAGKVEAAQAFGATNRDIIFDVYIREGRSELIRVSTVTLISMVGLTAMAGAIGGGGLGTTAIATGYDRFQFDVMWVATIILLIFIIIIQLIGDLLAKHYSHK</sequence>
<name>A0A6C2C593_9LACO</name>
<keyword evidence="3" id="KW-1003">Cell membrane</keyword>
<dbReference type="PROSITE" id="PS50928">
    <property type="entry name" value="ABC_TM1"/>
    <property type="match status" value="1"/>
</dbReference>
<feature type="transmembrane region" description="Helical" evidence="7">
    <location>
        <begin position="160"/>
        <end position="182"/>
    </location>
</feature>
<organism evidence="9 10">
    <name type="scientific">Weissella muntiaci</name>
    <dbReference type="NCBI Taxonomy" id="2508881"/>
    <lineage>
        <taxon>Bacteria</taxon>
        <taxon>Bacillati</taxon>
        <taxon>Bacillota</taxon>
        <taxon>Bacilli</taxon>
        <taxon>Lactobacillales</taxon>
        <taxon>Lactobacillaceae</taxon>
        <taxon>Weissella</taxon>
    </lineage>
</organism>
<feature type="transmembrane region" description="Helical" evidence="7">
    <location>
        <begin position="202"/>
        <end position="225"/>
    </location>
</feature>
<evidence type="ECO:0000256" key="6">
    <source>
        <dbReference type="ARBA" id="ARBA00023136"/>
    </source>
</evidence>
<keyword evidence="4 7" id="KW-0812">Transmembrane</keyword>
<accession>A0A6C2C593</accession>
<evidence type="ECO:0000256" key="1">
    <source>
        <dbReference type="ARBA" id="ARBA00004651"/>
    </source>
</evidence>
<dbReference type="GO" id="GO:0048473">
    <property type="term" value="P:D-methionine transmembrane transport"/>
    <property type="evidence" value="ECO:0007669"/>
    <property type="project" value="TreeGrafter"/>
</dbReference>
<dbReference type="CDD" id="cd06261">
    <property type="entry name" value="TM_PBP2"/>
    <property type="match status" value="1"/>
</dbReference>
<comment type="subcellular location">
    <subcellularLocation>
        <location evidence="1 7">Cell membrane</location>
        <topology evidence="1 7">Multi-pass membrane protein</topology>
    </subcellularLocation>
</comment>
<dbReference type="AlphaFoldDB" id="A0A6C2C593"/>
<evidence type="ECO:0000313" key="9">
    <source>
        <dbReference type="EMBL" id="TYC48872.1"/>
    </source>
</evidence>
<evidence type="ECO:0000256" key="2">
    <source>
        <dbReference type="ARBA" id="ARBA00022448"/>
    </source>
</evidence>